<dbReference type="OrthoDB" id="6194521at2"/>
<evidence type="ECO:0000313" key="3">
    <source>
        <dbReference type="Proteomes" id="UP000268059"/>
    </source>
</evidence>
<dbReference type="EMBL" id="AP019309">
    <property type="protein sequence ID" value="BBH25546.1"/>
    <property type="molecule type" value="Genomic_DNA"/>
</dbReference>
<evidence type="ECO:0000259" key="1">
    <source>
        <dbReference type="PROSITE" id="PS51154"/>
    </source>
</evidence>
<dbReference type="AlphaFoldDB" id="A0A3G9J466"/>
<dbReference type="InterPro" id="IPR043472">
    <property type="entry name" value="Macro_dom-like"/>
</dbReference>
<dbReference type="NCBIfam" id="NF003163">
    <property type="entry name" value="PRK04143.1"/>
    <property type="match status" value="1"/>
</dbReference>
<evidence type="ECO:0000313" key="2">
    <source>
        <dbReference type="EMBL" id="BBH25546.1"/>
    </source>
</evidence>
<organism evidence="2 3">
    <name type="scientific">Intestinibaculum porci</name>
    <dbReference type="NCBI Taxonomy" id="2487118"/>
    <lineage>
        <taxon>Bacteria</taxon>
        <taxon>Bacillati</taxon>
        <taxon>Bacillota</taxon>
        <taxon>Erysipelotrichia</taxon>
        <taxon>Erysipelotrichales</taxon>
        <taxon>Erysipelotrichaceae</taxon>
        <taxon>Intestinibaculum</taxon>
    </lineage>
</organism>
<protein>
    <recommendedName>
        <fullName evidence="1">Macro domain-containing protein</fullName>
    </recommendedName>
</protein>
<reference evidence="2 3" key="1">
    <citation type="submission" date="2018-11" db="EMBL/GenBank/DDBJ databases">
        <title>Novel Erysipelotrichaceae bacterium isolated from small intestine of a swine.</title>
        <authorList>
            <person name="Kim J.S."/>
            <person name="Choe H."/>
            <person name="Lee Y.R."/>
            <person name="Kim K.M."/>
            <person name="Park D.S."/>
        </authorList>
    </citation>
    <scope>NUCLEOTIDE SEQUENCE [LARGE SCALE GENOMIC DNA]</scope>
    <source>
        <strain evidence="2 3">SG0102</strain>
    </source>
</reference>
<dbReference type="InterPro" id="IPR002589">
    <property type="entry name" value="Macro_dom"/>
</dbReference>
<sequence length="269" mass="30594">MNQEERRIFLIEYLLQEAHQQLTIPKDPEDQWHLLRALFNIRAPQKASSSFYKIEGELLERMTQDKGIVDVNDLPGSYSDPRLSLYQGDITRLKADAIVNAANSQMLGCFAPNHTCIDNCIHTFAGIELRETCFDYMSSKPEGYEEPTGQAMITPGYHLPAKYVIHTVGPIVRGRLTKTHKDLLKSCYTSCLDAADRYHLESIVFCCISTGVFMFPQDQAAKIAIASVQEYLDNHPHTSIKKVIFNVFKDDDAYLYDTLLNKKITVRGH</sequence>
<name>A0A3G9J466_9FIRM</name>
<dbReference type="PROSITE" id="PS51154">
    <property type="entry name" value="MACRO"/>
    <property type="match status" value="1"/>
</dbReference>
<dbReference type="Pfam" id="PF01661">
    <property type="entry name" value="Macro"/>
    <property type="match status" value="1"/>
</dbReference>
<keyword evidence="3" id="KW-1185">Reference proteome</keyword>
<dbReference type="KEGG" id="ebm:SG0102_04800"/>
<dbReference type="PANTHER" id="PTHR11106:SF27">
    <property type="entry name" value="MACRO DOMAIN-CONTAINING PROTEIN"/>
    <property type="match status" value="1"/>
</dbReference>
<dbReference type="SUPFAM" id="SSF52949">
    <property type="entry name" value="Macro domain-like"/>
    <property type="match status" value="1"/>
</dbReference>
<dbReference type="CDD" id="cd02908">
    <property type="entry name" value="Macro_OAADPr_deacetylase"/>
    <property type="match status" value="1"/>
</dbReference>
<dbReference type="Gene3D" id="3.40.220.10">
    <property type="entry name" value="Leucine Aminopeptidase, subunit E, domain 1"/>
    <property type="match status" value="1"/>
</dbReference>
<dbReference type="PANTHER" id="PTHR11106">
    <property type="entry name" value="GANGLIOSIDE INDUCED DIFFERENTIATION ASSOCIATED PROTEIN 2-RELATED"/>
    <property type="match status" value="1"/>
</dbReference>
<dbReference type="SMART" id="SM00506">
    <property type="entry name" value="A1pp"/>
    <property type="match status" value="1"/>
</dbReference>
<dbReference type="RefSeq" id="WP_125118485.1">
    <property type="nucleotide sequence ID" value="NZ_AP019309.1"/>
</dbReference>
<accession>A0A3G9J466</accession>
<dbReference type="InParanoid" id="A0A3G9J466"/>
<feature type="domain" description="Macro" evidence="1">
    <location>
        <begin position="70"/>
        <end position="264"/>
    </location>
</feature>
<dbReference type="Proteomes" id="UP000268059">
    <property type="component" value="Chromosome"/>
</dbReference>
<gene>
    <name evidence="2" type="ORF">SG0102_04800</name>
</gene>
<proteinExistence type="predicted"/>